<dbReference type="GO" id="GO:0006376">
    <property type="term" value="P:mRNA splice site recognition"/>
    <property type="evidence" value="ECO:0007669"/>
    <property type="project" value="InterPro"/>
</dbReference>
<evidence type="ECO:0000313" key="3">
    <source>
        <dbReference type="EMBL" id="CAG8479397.1"/>
    </source>
</evidence>
<protein>
    <submittedName>
        <fullName evidence="3">1427_t:CDS:1</fullName>
    </submittedName>
</protein>
<comment type="similarity">
    <text evidence="1">Belongs to the Luc7 family.</text>
</comment>
<organism evidence="3 4">
    <name type="scientific">Racocetra fulgida</name>
    <dbReference type="NCBI Taxonomy" id="60492"/>
    <lineage>
        <taxon>Eukaryota</taxon>
        <taxon>Fungi</taxon>
        <taxon>Fungi incertae sedis</taxon>
        <taxon>Mucoromycota</taxon>
        <taxon>Glomeromycotina</taxon>
        <taxon>Glomeromycetes</taxon>
        <taxon>Diversisporales</taxon>
        <taxon>Gigasporaceae</taxon>
        <taxon>Racocetra</taxon>
    </lineage>
</organism>
<gene>
    <name evidence="3" type="ORF">RFULGI_LOCUS1471</name>
</gene>
<dbReference type="EMBL" id="CAJVPZ010000906">
    <property type="protein sequence ID" value="CAG8479397.1"/>
    <property type="molecule type" value="Genomic_DNA"/>
</dbReference>
<dbReference type="Pfam" id="PF03194">
    <property type="entry name" value="LUC7"/>
    <property type="match status" value="1"/>
</dbReference>
<name>A0A9N8WAL1_9GLOM</name>
<accession>A0A9N8WAL1</accession>
<reference evidence="3" key="1">
    <citation type="submission" date="2021-06" db="EMBL/GenBank/DDBJ databases">
        <authorList>
            <person name="Kallberg Y."/>
            <person name="Tangrot J."/>
            <person name="Rosling A."/>
        </authorList>
    </citation>
    <scope>NUCLEOTIDE SEQUENCE</scope>
    <source>
        <strain evidence="3">IN212</strain>
    </source>
</reference>
<comment type="caution">
    <text evidence="3">The sequence shown here is derived from an EMBL/GenBank/DDBJ whole genome shotgun (WGS) entry which is preliminary data.</text>
</comment>
<evidence type="ECO:0000256" key="1">
    <source>
        <dbReference type="ARBA" id="ARBA00005655"/>
    </source>
</evidence>
<evidence type="ECO:0000313" key="4">
    <source>
        <dbReference type="Proteomes" id="UP000789396"/>
    </source>
</evidence>
<keyword evidence="4" id="KW-1185">Reference proteome</keyword>
<dbReference type="InterPro" id="IPR004882">
    <property type="entry name" value="Luc7-rel"/>
</dbReference>
<dbReference type="Proteomes" id="UP000789396">
    <property type="component" value="Unassembled WGS sequence"/>
</dbReference>
<feature type="region of interest" description="Disordered" evidence="2">
    <location>
        <begin position="182"/>
        <end position="258"/>
    </location>
</feature>
<dbReference type="AlphaFoldDB" id="A0A9N8WAL1"/>
<dbReference type="PANTHER" id="PTHR12375">
    <property type="entry name" value="RNA-BINDING PROTEIN LUC7-RELATED"/>
    <property type="match status" value="1"/>
</dbReference>
<proteinExistence type="inferred from homology"/>
<evidence type="ECO:0000256" key="2">
    <source>
        <dbReference type="SAM" id="MobiDB-lite"/>
    </source>
</evidence>
<sequence>MDYQRQLLEELMAPYESSAKHNFWDDSEAPERGKYGYEIKFYDYLQSLCNDLDKKIRKGNDRLNVRPDDTLLNPNKDEKEERMIILDIKIKELLTKIEEAGEEGRVQEAQTLTKEVETLQKDLDFLKNSDDSNPLFKQERRMLVCEVCGAFLVTNDTSNRMDAHLQGKQHTGYKQIRETLHEWKQSRSHSSRDSSRDHRRDSYVRHEPYPRNRREKYREYRRDERDYPERDYDDYSRRRNGKDYRRDRDDRGRRYYDD</sequence>
<dbReference type="OrthoDB" id="153872at2759"/>
<dbReference type="GO" id="GO:0003729">
    <property type="term" value="F:mRNA binding"/>
    <property type="evidence" value="ECO:0007669"/>
    <property type="project" value="InterPro"/>
</dbReference>
<dbReference type="GO" id="GO:0005685">
    <property type="term" value="C:U1 snRNP"/>
    <property type="evidence" value="ECO:0007669"/>
    <property type="project" value="InterPro"/>
</dbReference>